<comment type="caution">
    <text evidence="6">Lacks conserved residue(s) required for the propagation of feature annotation.</text>
</comment>
<comment type="similarity">
    <text evidence="6">Belongs to the sigma-70 factor family. FliA subfamily.</text>
</comment>
<dbReference type="GO" id="GO:0003899">
    <property type="term" value="F:DNA-directed RNA polymerase activity"/>
    <property type="evidence" value="ECO:0007669"/>
    <property type="project" value="InterPro"/>
</dbReference>
<reference evidence="9 10" key="1">
    <citation type="submission" date="2018-10" db="EMBL/GenBank/DDBJ databases">
        <authorList>
            <person name="Chen W.-M."/>
        </authorList>
    </citation>
    <scope>NUCLEOTIDE SEQUENCE [LARGE SCALE GENOMIC DNA]</scope>
    <source>
        <strain evidence="9 10">H-5</strain>
    </source>
</reference>
<evidence type="ECO:0000256" key="6">
    <source>
        <dbReference type="HAMAP-Rule" id="MF_00962"/>
    </source>
</evidence>
<comment type="caution">
    <text evidence="9">The sequence shown here is derived from an EMBL/GenBank/DDBJ whole genome shotgun (WGS) entry which is preliminary data.</text>
</comment>
<dbReference type="GO" id="GO:0005737">
    <property type="term" value="C:cytoplasm"/>
    <property type="evidence" value="ECO:0007669"/>
    <property type="project" value="UniProtKB-SubCell"/>
</dbReference>
<comment type="function">
    <text evidence="6">Sigma factors are initiation factors that promote the attachment of RNA polymerase to specific initiation sites and are then released. This sigma factor controls the expression of flagella-related genes.</text>
</comment>
<dbReference type="NCBIfam" id="TIGR02479">
    <property type="entry name" value="FliA_WhiG"/>
    <property type="match status" value="1"/>
</dbReference>
<keyword evidence="4 6" id="KW-0238">DNA-binding</keyword>
<sequence length="248" mass="27712">MYTCNGKLNHKDQLLKQHAPLVKKLAYQLKAKLPASVEVDDLIQTGMMGLLDAVNRYEDNHGAQFETYAVQRIRGAMLDELRSADWAPRSVRKNMRTVESAISQLEQQLGRPPTEAELARHMGLSITDYHAMLDDCSGHQLIYYDDFGDDGDAHFLDRHGVADDSSEISGDPLKTLMSEGFRSALVEAISELPEREKLLMALYYEQELNLKEIGAVLGVSESRVSQLHSQAVGRLRAGLREQAWTGVA</sequence>
<dbReference type="InterPro" id="IPR007627">
    <property type="entry name" value="RNA_pol_sigma70_r2"/>
</dbReference>
<evidence type="ECO:0000256" key="4">
    <source>
        <dbReference type="ARBA" id="ARBA00023125"/>
    </source>
</evidence>
<dbReference type="InterPro" id="IPR014284">
    <property type="entry name" value="RNA_pol_sigma-70_dom"/>
</dbReference>
<dbReference type="InterPro" id="IPR013324">
    <property type="entry name" value="RNA_pol_sigma_r3/r4-like"/>
</dbReference>
<dbReference type="PIRSF" id="PIRSF000770">
    <property type="entry name" value="RNA_pol_sigma-SigE/K"/>
    <property type="match status" value="1"/>
</dbReference>
<dbReference type="SUPFAM" id="SSF88946">
    <property type="entry name" value="Sigma2 domain of RNA polymerase sigma factors"/>
    <property type="match status" value="1"/>
</dbReference>
<keyword evidence="1 6" id="KW-0963">Cytoplasm</keyword>
<dbReference type="InterPro" id="IPR007630">
    <property type="entry name" value="RNA_pol_sigma70_r4"/>
</dbReference>
<dbReference type="HAMAP" id="MF_00962">
    <property type="entry name" value="Sigma70_FliA"/>
    <property type="match status" value="1"/>
</dbReference>
<dbReference type="InterPro" id="IPR013325">
    <property type="entry name" value="RNA_pol_sigma_r2"/>
</dbReference>
<dbReference type="PROSITE" id="PS00716">
    <property type="entry name" value="SIGMA70_2"/>
    <property type="match status" value="1"/>
</dbReference>
<dbReference type="EMBL" id="RJVP01000003">
    <property type="protein sequence ID" value="ROH86149.1"/>
    <property type="molecule type" value="Genomic_DNA"/>
</dbReference>
<dbReference type="GO" id="GO:0006352">
    <property type="term" value="P:DNA-templated transcription initiation"/>
    <property type="evidence" value="ECO:0007669"/>
    <property type="project" value="UniProtKB-UniRule"/>
</dbReference>
<dbReference type="FunFam" id="1.10.1740.10:FF:000002">
    <property type="entry name" value="RNA polymerase sigma factor FliA"/>
    <property type="match status" value="1"/>
</dbReference>
<feature type="DNA-binding region" description="H-T-H motif" evidence="6">
    <location>
        <begin position="210"/>
        <end position="229"/>
    </location>
</feature>
<dbReference type="Gene3D" id="1.20.140.160">
    <property type="match status" value="1"/>
</dbReference>
<comment type="subcellular location">
    <subcellularLocation>
        <location evidence="6">Cytoplasm</location>
    </subcellularLocation>
</comment>
<accession>A0A3N0V022</accession>
<feature type="region of interest" description="Sigma-70 factor domain-2" evidence="6">
    <location>
        <begin position="14"/>
        <end position="86"/>
    </location>
</feature>
<dbReference type="CDD" id="cd06171">
    <property type="entry name" value="Sigma70_r4"/>
    <property type="match status" value="1"/>
</dbReference>
<evidence type="ECO:0000256" key="5">
    <source>
        <dbReference type="ARBA" id="ARBA00023163"/>
    </source>
</evidence>
<protein>
    <recommendedName>
        <fullName evidence="6">RNA polymerase sigma factor FliA</fullName>
    </recommendedName>
    <alternativeName>
        <fullName evidence="6">RNA polymerase sigma factor for flagellar operon</fullName>
    </alternativeName>
    <alternativeName>
        <fullName evidence="6">Sigma F</fullName>
    </alternativeName>
    <alternativeName>
        <fullName evidence="6">Sigma-28</fullName>
    </alternativeName>
</protein>
<proteinExistence type="inferred from homology"/>
<dbReference type="AlphaFoldDB" id="A0A3N0V022"/>
<evidence type="ECO:0000256" key="1">
    <source>
        <dbReference type="ARBA" id="ARBA00022490"/>
    </source>
</evidence>
<keyword evidence="2 6" id="KW-0805">Transcription regulation</keyword>
<dbReference type="InterPro" id="IPR007624">
    <property type="entry name" value="RNA_pol_sigma70_r3"/>
</dbReference>
<dbReference type="SUPFAM" id="SSF88659">
    <property type="entry name" value="Sigma3 and sigma4 domains of RNA polymerase sigma factors"/>
    <property type="match status" value="2"/>
</dbReference>
<evidence type="ECO:0000256" key="2">
    <source>
        <dbReference type="ARBA" id="ARBA00023015"/>
    </source>
</evidence>
<dbReference type="Pfam" id="PF04542">
    <property type="entry name" value="Sigma70_r2"/>
    <property type="match status" value="1"/>
</dbReference>
<feature type="domain" description="RNA polymerase sigma-70" evidence="7">
    <location>
        <begin position="41"/>
        <end position="54"/>
    </location>
</feature>
<keyword evidence="10" id="KW-1185">Reference proteome</keyword>
<name>A0A3N0V022_9PROT</name>
<keyword evidence="3 6" id="KW-0731">Sigma factor</keyword>
<dbReference type="PANTHER" id="PTHR30385:SF7">
    <property type="entry name" value="RNA POLYMERASE SIGMA FACTOR FLIA"/>
    <property type="match status" value="1"/>
</dbReference>
<feature type="domain" description="RNA polymerase sigma-70" evidence="8">
    <location>
        <begin position="209"/>
        <end position="235"/>
    </location>
</feature>
<evidence type="ECO:0000259" key="7">
    <source>
        <dbReference type="PROSITE" id="PS00715"/>
    </source>
</evidence>
<dbReference type="Pfam" id="PF04539">
    <property type="entry name" value="Sigma70_r3"/>
    <property type="match status" value="1"/>
</dbReference>
<dbReference type="Gene3D" id="1.10.1740.10">
    <property type="match status" value="1"/>
</dbReference>
<dbReference type="InterPro" id="IPR012845">
    <property type="entry name" value="RNA_pol_sigma_FliA_WhiG"/>
</dbReference>
<dbReference type="GO" id="GO:0003677">
    <property type="term" value="F:DNA binding"/>
    <property type="evidence" value="ECO:0007669"/>
    <property type="project" value="UniProtKB-UniRule"/>
</dbReference>
<dbReference type="Pfam" id="PF04545">
    <property type="entry name" value="Sigma70_r4"/>
    <property type="match status" value="1"/>
</dbReference>
<feature type="short sequence motif" description="Interaction with polymerase core subunit RpoC" evidence="6">
    <location>
        <begin position="41"/>
        <end position="44"/>
    </location>
</feature>
<dbReference type="NCBIfam" id="NF005413">
    <property type="entry name" value="PRK06986.1"/>
    <property type="match status" value="1"/>
</dbReference>
<dbReference type="PROSITE" id="PS00715">
    <property type="entry name" value="SIGMA70_1"/>
    <property type="match status" value="1"/>
</dbReference>
<evidence type="ECO:0000256" key="3">
    <source>
        <dbReference type="ARBA" id="ARBA00023082"/>
    </source>
</evidence>
<dbReference type="InterPro" id="IPR028617">
    <property type="entry name" value="Sigma70_FliA"/>
</dbReference>
<keyword evidence="5 6" id="KW-0804">Transcription</keyword>
<dbReference type="Proteomes" id="UP000275137">
    <property type="component" value="Unassembled WGS sequence"/>
</dbReference>
<dbReference type="GO" id="GO:0016987">
    <property type="term" value="F:sigma factor activity"/>
    <property type="evidence" value="ECO:0007669"/>
    <property type="project" value="UniProtKB-UniRule"/>
</dbReference>
<gene>
    <name evidence="6" type="primary">fliA</name>
    <name evidence="9" type="ORF">ED236_06720</name>
</gene>
<dbReference type="NCBIfam" id="TIGR02937">
    <property type="entry name" value="sigma70-ECF"/>
    <property type="match status" value="1"/>
</dbReference>
<feature type="region of interest" description="Sigma-70 factor domain-4" evidence="6">
    <location>
        <begin position="188"/>
        <end position="236"/>
    </location>
</feature>
<evidence type="ECO:0000313" key="10">
    <source>
        <dbReference type="Proteomes" id="UP000275137"/>
    </source>
</evidence>
<evidence type="ECO:0000313" key="9">
    <source>
        <dbReference type="EMBL" id="ROH86149.1"/>
    </source>
</evidence>
<organism evidence="9 10">
    <name type="scientific">Pseudomethylobacillus aquaticus</name>
    <dbReference type="NCBI Taxonomy" id="2676064"/>
    <lineage>
        <taxon>Bacteria</taxon>
        <taxon>Pseudomonadati</taxon>
        <taxon>Pseudomonadota</taxon>
        <taxon>Betaproteobacteria</taxon>
        <taxon>Nitrosomonadales</taxon>
        <taxon>Methylophilaceae</taxon>
        <taxon>Pseudomethylobacillus</taxon>
    </lineage>
</organism>
<dbReference type="InterPro" id="IPR000943">
    <property type="entry name" value="RNA_pol_sigma70"/>
</dbReference>
<dbReference type="PRINTS" id="PR00046">
    <property type="entry name" value="SIGMA70FCT"/>
</dbReference>
<evidence type="ECO:0000259" key="8">
    <source>
        <dbReference type="PROSITE" id="PS00716"/>
    </source>
</evidence>
<dbReference type="RefSeq" id="WP_123237209.1">
    <property type="nucleotide sequence ID" value="NZ_RJVP01000003.1"/>
</dbReference>
<dbReference type="PANTHER" id="PTHR30385">
    <property type="entry name" value="SIGMA FACTOR F FLAGELLAR"/>
    <property type="match status" value="1"/>
</dbReference>